<accession>A0A5S4FU99</accession>
<reference evidence="1 2" key="1">
    <citation type="submission" date="2019-05" db="EMBL/GenBank/DDBJ databases">
        <title>Draft genome sequence of Actinomadura geliboluensis A8036.</title>
        <authorList>
            <person name="Saricaoglu S."/>
            <person name="Isik K."/>
        </authorList>
    </citation>
    <scope>NUCLEOTIDE SEQUENCE [LARGE SCALE GENOMIC DNA]</scope>
    <source>
        <strain evidence="1 2">A8036</strain>
    </source>
</reference>
<evidence type="ECO:0000313" key="2">
    <source>
        <dbReference type="Proteomes" id="UP000305238"/>
    </source>
</evidence>
<gene>
    <name evidence="1" type="ORF">ETD96_43180</name>
</gene>
<dbReference type="AlphaFoldDB" id="A0A5S4FU99"/>
<dbReference type="EMBL" id="VCKZ01000661">
    <property type="protein sequence ID" value="TMR24347.1"/>
    <property type="molecule type" value="Genomic_DNA"/>
</dbReference>
<sequence length="100" mass="9816">MEAVGVAAVRVLGDVDAVWVGVFVAVVPAAGEGELVDVGGASAEGPAVDVVDLAQRPGDIAALDRAGGVQGLQDLALWGGGEPDPMAQVERGVAAAEQEG</sequence>
<evidence type="ECO:0000313" key="1">
    <source>
        <dbReference type="EMBL" id="TMR24347.1"/>
    </source>
</evidence>
<organism evidence="1 2">
    <name type="scientific">Actinomadura geliboluensis</name>
    <dbReference type="NCBI Taxonomy" id="882440"/>
    <lineage>
        <taxon>Bacteria</taxon>
        <taxon>Bacillati</taxon>
        <taxon>Actinomycetota</taxon>
        <taxon>Actinomycetes</taxon>
        <taxon>Streptosporangiales</taxon>
        <taxon>Thermomonosporaceae</taxon>
        <taxon>Actinomadura</taxon>
    </lineage>
</organism>
<protein>
    <submittedName>
        <fullName evidence="1">Uncharacterized protein</fullName>
    </submittedName>
</protein>
<dbReference type="OrthoDB" id="3488106at2"/>
<comment type="caution">
    <text evidence="1">The sequence shown here is derived from an EMBL/GenBank/DDBJ whole genome shotgun (WGS) entry which is preliminary data.</text>
</comment>
<name>A0A5S4FU99_9ACTN</name>
<dbReference type="Proteomes" id="UP000305238">
    <property type="component" value="Unassembled WGS sequence"/>
</dbReference>
<proteinExistence type="predicted"/>
<keyword evidence="2" id="KW-1185">Reference proteome</keyword>